<protein>
    <submittedName>
        <fullName evidence="2">Uncharacterized protein</fullName>
    </submittedName>
</protein>
<feature type="transmembrane region" description="Helical" evidence="1">
    <location>
        <begin position="449"/>
        <end position="470"/>
    </location>
</feature>
<dbReference type="EMBL" id="FNFB01000019">
    <property type="protein sequence ID" value="SDL30871.1"/>
    <property type="molecule type" value="Genomic_DNA"/>
</dbReference>
<dbReference type="STRING" id="683260.SAMN05421874_11957"/>
<sequence length="486" mass="51182">MVSGRLRVALGANPGQGWAVNLCMRYSWLCHPVTVAGVLVLLVSDHLLKQSWPGFFTGKLSDVAGLLVAPALLALVLPRRADLAATVLTGVVFALVKTTETGAELATHIWTFVGGPSRVLADPTDLLAIPALALAWWARRRSLRTGPPRRTLALVTIPLAVLATTATSAEPRPPTAVAVDERDGRITVHTADGDTWSTEDGGRTWDLGVGPADVRPWSARCVPYRSTRCYRVAGDRLVVEQSDDGSATWRLAWAPSAEEVERITRRHDPAARPASVALAVQHRPEGHVVVVANGSDGILVRDPSGTWRRVGWPDGEPADVDLTPERNVALFLAVCLLFGGAGAGLRRYARAYTAFAAVACVCVPVIAHPFAARGVRGWLADNLPALGGLPSVAALLALPVCAVACVVLIVAGRARPLPIVVGVLGGPLVYASVYTPFTGWAQGTPDSHAAATAIAVVLTALVLLAGAALVRNDARRAHAEGLTWRA</sequence>
<keyword evidence="1" id="KW-0472">Membrane</keyword>
<feature type="transmembrane region" description="Helical" evidence="1">
    <location>
        <begin position="417"/>
        <end position="437"/>
    </location>
</feature>
<reference evidence="2 3" key="1">
    <citation type="submission" date="2016-10" db="EMBL/GenBank/DDBJ databases">
        <authorList>
            <person name="de Groot N.N."/>
        </authorList>
    </citation>
    <scope>NUCLEOTIDE SEQUENCE [LARGE SCALE GENOMIC DNA]</scope>
    <source>
        <strain evidence="2 3">CGMCC 4.5681</strain>
    </source>
</reference>
<evidence type="ECO:0000313" key="2">
    <source>
        <dbReference type="EMBL" id="SDL30871.1"/>
    </source>
</evidence>
<accession>A0A1G9J0M8</accession>
<name>A0A1G9J0M8_9ACTN</name>
<dbReference type="AlphaFoldDB" id="A0A1G9J0M8"/>
<feature type="transmembrane region" description="Helical" evidence="1">
    <location>
        <begin position="391"/>
        <end position="410"/>
    </location>
</feature>
<feature type="transmembrane region" description="Helical" evidence="1">
    <location>
        <begin position="352"/>
        <end position="371"/>
    </location>
</feature>
<evidence type="ECO:0000313" key="3">
    <source>
        <dbReference type="Proteomes" id="UP000198683"/>
    </source>
</evidence>
<dbReference type="SUPFAM" id="SSF110296">
    <property type="entry name" value="Oligoxyloglucan reducing end-specific cellobiohydrolase"/>
    <property type="match status" value="1"/>
</dbReference>
<feature type="transmembrane region" description="Helical" evidence="1">
    <location>
        <begin position="328"/>
        <end position="345"/>
    </location>
</feature>
<dbReference type="Proteomes" id="UP000198683">
    <property type="component" value="Unassembled WGS sequence"/>
</dbReference>
<keyword evidence="1" id="KW-0812">Transmembrane</keyword>
<gene>
    <name evidence="2" type="ORF">SAMN05421874_11957</name>
</gene>
<dbReference type="InterPro" id="IPR015943">
    <property type="entry name" value="WD40/YVTN_repeat-like_dom_sf"/>
</dbReference>
<organism evidence="2 3">
    <name type="scientific">Nonomuraea maritima</name>
    <dbReference type="NCBI Taxonomy" id="683260"/>
    <lineage>
        <taxon>Bacteria</taxon>
        <taxon>Bacillati</taxon>
        <taxon>Actinomycetota</taxon>
        <taxon>Actinomycetes</taxon>
        <taxon>Streptosporangiales</taxon>
        <taxon>Streptosporangiaceae</taxon>
        <taxon>Nonomuraea</taxon>
    </lineage>
</organism>
<dbReference type="Gene3D" id="2.130.10.10">
    <property type="entry name" value="YVTN repeat-like/Quinoprotein amine dehydrogenase"/>
    <property type="match status" value="1"/>
</dbReference>
<keyword evidence="3" id="KW-1185">Reference proteome</keyword>
<evidence type="ECO:0000256" key="1">
    <source>
        <dbReference type="SAM" id="Phobius"/>
    </source>
</evidence>
<proteinExistence type="predicted"/>
<keyword evidence="1" id="KW-1133">Transmembrane helix</keyword>